<evidence type="ECO:0000313" key="2">
    <source>
        <dbReference type="EMBL" id="GFC62315.1"/>
    </source>
</evidence>
<evidence type="ECO:0000256" key="1">
    <source>
        <dbReference type="SAM" id="MobiDB-lite"/>
    </source>
</evidence>
<proteinExistence type="predicted"/>
<gene>
    <name evidence="2" type="ORF">Tci_834285</name>
</gene>
<feature type="compositionally biased region" description="Low complexity" evidence="1">
    <location>
        <begin position="74"/>
        <end position="87"/>
    </location>
</feature>
<accession>A0A699QHX9</accession>
<protein>
    <submittedName>
        <fullName evidence="2">Uncharacterized protein</fullName>
    </submittedName>
</protein>
<sequence length="224" mass="24238">MPKEKKLNLKRTARISVRPCCFSNPRPVSPPYHPLSPPIDYQSAPPSSLNASLPISSIISSGIIPNTILLTSKSTPSPLTSPPALTKPSKHSSPLAISLDPIELLFSTPLTSPQTLFDTLEDLPPTTTNPPPPRPSFDSIERLANDPSPILAIEPPLPPISTMEPSLPPLPPQLPIFPPNHPSNFPPLSPLGPNNPFPLLTHEMFVNIANVPKWVSTISEMKRV</sequence>
<organism evidence="2">
    <name type="scientific">Tanacetum cinerariifolium</name>
    <name type="common">Dalmatian daisy</name>
    <name type="synonym">Chrysanthemum cinerariifolium</name>
    <dbReference type="NCBI Taxonomy" id="118510"/>
    <lineage>
        <taxon>Eukaryota</taxon>
        <taxon>Viridiplantae</taxon>
        <taxon>Streptophyta</taxon>
        <taxon>Embryophyta</taxon>
        <taxon>Tracheophyta</taxon>
        <taxon>Spermatophyta</taxon>
        <taxon>Magnoliopsida</taxon>
        <taxon>eudicotyledons</taxon>
        <taxon>Gunneridae</taxon>
        <taxon>Pentapetalae</taxon>
        <taxon>asterids</taxon>
        <taxon>campanulids</taxon>
        <taxon>Asterales</taxon>
        <taxon>Asteraceae</taxon>
        <taxon>Asteroideae</taxon>
        <taxon>Anthemideae</taxon>
        <taxon>Anthemidinae</taxon>
        <taxon>Tanacetum</taxon>
    </lineage>
</organism>
<name>A0A699QHX9_TANCI</name>
<dbReference type="AlphaFoldDB" id="A0A699QHX9"/>
<feature type="region of interest" description="Disordered" evidence="1">
    <location>
        <begin position="116"/>
        <end position="142"/>
    </location>
</feature>
<reference evidence="2" key="1">
    <citation type="journal article" date="2019" name="Sci. Rep.">
        <title>Draft genome of Tanacetum cinerariifolium, the natural source of mosquito coil.</title>
        <authorList>
            <person name="Yamashiro T."/>
            <person name="Shiraishi A."/>
            <person name="Satake H."/>
            <person name="Nakayama K."/>
        </authorList>
    </citation>
    <scope>NUCLEOTIDE SEQUENCE</scope>
</reference>
<comment type="caution">
    <text evidence="2">The sequence shown here is derived from an EMBL/GenBank/DDBJ whole genome shotgun (WGS) entry which is preliminary data.</text>
</comment>
<dbReference type="EMBL" id="BKCJ010993427">
    <property type="protein sequence ID" value="GFC62315.1"/>
    <property type="molecule type" value="Genomic_DNA"/>
</dbReference>
<feature type="region of interest" description="Disordered" evidence="1">
    <location>
        <begin position="74"/>
        <end position="93"/>
    </location>
</feature>